<dbReference type="OrthoDB" id="3064287at2759"/>
<feature type="transmembrane region" description="Helical" evidence="1">
    <location>
        <begin position="177"/>
        <end position="199"/>
    </location>
</feature>
<sequence length="316" mass="34282">MSSPSHQPDVDATSPQSSLIQAIEKHWQPSKQPLMELTPYSPRPLAVSDQSITITQNARSQSSPRKVWNFKRGWYSFVRGLDLVFSSILGVFVCILCGIGIVTLACIFLSFTFAFAAANGAIWMLVGNGILRVAHLPGYTTDSVAASVGAVGAIFAAMIIAATFSCLPGSNDEEPPWYIRIAATVLSGTLAGVVGFKILEKRIDMKGLDLLHATRAGALGGTIMGPGAMILMPVVVAIILSPLLLVLMAGGEWFYAKSTESWGPNSHSYCYCFCYGSCGDPEIEEEVQRIRDIEHRHKFATSAFDNPYDYSAINRY</sequence>
<evidence type="ECO:0000313" key="3">
    <source>
        <dbReference type="Proteomes" id="UP000290288"/>
    </source>
</evidence>
<name>A0A4Q2DD06_9AGAR</name>
<reference evidence="2 3" key="1">
    <citation type="submission" date="2019-01" db="EMBL/GenBank/DDBJ databases">
        <title>Draft genome sequence of Psathyrella aberdarensis IHI B618.</title>
        <authorList>
            <person name="Buettner E."/>
            <person name="Kellner H."/>
        </authorList>
    </citation>
    <scope>NUCLEOTIDE SEQUENCE [LARGE SCALE GENOMIC DNA]</scope>
    <source>
        <strain evidence="2 3">IHI B618</strain>
    </source>
</reference>
<keyword evidence="1" id="KW-1133">Transmembrane helix</keyword>
<feature type="transmembrane region" description="Helical" evidence="1">
    <location>
        <begin position="81"/>
        <end position="101"/>
    </location>
</feature>
<proteinExistence type="predicted"/>
<keyword evidence="1" id="KW-0472">Membrane</keyword>
<dbReference type="EMBL" id="SDEE01000404">
    <property type="protein sequence ID" value="RXW16761.1"/>
    <property type="molecule type" value="Genomic_DNA"/>
</dbReference>
<feature type="transmembrane region" description="Helical" evidence="1">
    <location>
        <begin position="143"/>
        <end position="165"/>
    </location>
</feature>
<protein>
    <submittedName>
        <fullName evidence="2">Uncharacterized protein</fullName>
    </submittedName>
</protein>
<keyword evidence="1" id="KW-0812">Transmembrane</keyword>
<accession>A0A4Q2DD06</accession>
<keyword evidence="3" id="KW-1185">Reference proteome</keyword>
<feature type="transmembrane region" description="Helical" evidence="1">
    <location>
        <begin position="107"/>
        <end position="131"/>
    </location>
</feature>
<dbReference type="Proteomes" id="UP000290288">
    <property type="component" value="Unassembled WGS sequence"/>
</dbReference>
<organism evidence="2 3">
    <name type="scientific">Candolleomyces aberdarensis</name>
    <dbReference type="NCBI Taxonomy" id="2316362"/>
    <lineage>
        <taxon>Eukaryota</taxon>
        <taxon>Fungi</taxon>
        <taxon>Dikarya</taxon>
        <taxon>Basidiomycota</taxon>
        <taxon>Agaricomycotina</taxon>
        <taxon>Agaricomycetes</taxon>
        <taxon>Agaricomycetidae</taxon>
        <taxon>Agaricales</taxon>
        <taxon>Agaricineae</taxon>
        <taxon>Psathyrellaceae</taxon>
        <taxon>Candolleomyces</taxon>
    </lineage>
</organism>
<gene>
    <name evidence="2" type="ORF">EST38_g9091</name>
</gene>
<dbReference type="AlphaFoldDB" id="A0A4Q2DD06"/>
<evidence type="ECO:0000313" key="2">
    <source>
        <dbReference type="EMBL" id="RXW16761.1"/>
    </source>
</evidence>
<evidence type="ECO:0000256" key="1">
    <source>
        <dbReference type="SAM" id="Phobius"/>
    </source>
</evidence>
<comment type="caution">
    <text evidence="2">The sequence shown here is derived from an EMBL/GenBank/DDBJ whole genome shotgun (WGS) entry which is preliminary data.</text>
</comment>